<dbReference type="AlphaFoldDB" id="A0A226ET53"/>
<keyword evidence="4" id="KW-1185">Reference proteome</keyword>
<evidence type="ECO:0000259" key="2">
    <source>
        <dbReference type="SMART" id="SM00065"/>
    </source>
</evidence>
<evidence type="ECO:0000313" key="3">
    <source>
        <dbReference type="EMBL" id="OXA60792.1"/>
    </source>
</evidence>
<dbReference type="InterPro" id="IPR003018">
    <property type="entry name" value="GAF"/>
</dbReference>
<dbReference type="EMBL" id="LNIX01000002">
    <property type="protein sequence ID" value="OXA60792.1"/>
    <property type="molecule type" value="Genomic_DNA"/>
</dbReference>
<dbReference type="OrthoDB" id="74705at2759"/>
<dbReference type="OMA" id="THTLSIM"/>
<reference evidence="3 4" key="1">
    <citation type="submission" date="2015-12" db="EMBL/GenBank/DDBJ databases">
        <title>The genome of Folsomia candida.</title>
        <authorList>
            <person name="Faddeeva A."/>
            <person name="Derks M.F."/>
            <person name="Anvar Y."/>
            <person name="Smit S."/>
            <person name="Van Straalen N."/>
            <person name="Roelofs D."/>
        </authorList>
    </citation>
    <scope>NUCLEOTIDE SEQUENCE [LARGE SCALE GENOMIC DNA]</scope>
    <source>
        <strain evidence="3 4">VU population</strain>
        <tissue evidence="3">Whole body</tissue>
    </source>
</reference>
<feature type="region of interest" description="Disordered" evidence="1">
    <location>
        <begin position="1"/>
        <end position="23"/>
    </location>
</feature>
<evidence type="ECO:0000256" key="1">
    <source>
        <dbReference type="SAM" id="MobiDB-lite"/>
    </source>
</evidence>
<dbReference type="Proteomes" id="UP000198287">
    <property type="component" value="Unassembled WGS sequence"/>
</dbReference>
<feature type="domain" description="GAF" evidence="2">
    <location>
        <begin position="124"/>
        <end position="299"/>
    </location>
</feature>
<feature type="region of interest" description="Disordered" evidence="1">
    <location>
        <begin position="67"/>
        <end position="86"/>
    </location>
</feature>
<dbReference type="SUPFAM" id="SSF55781">
    <property type="entry name" value="GAF domain-like"/>
    <property type="match status" value="2"/>
</dbReference>
<dbReference type="PANTHER" id="PTHR43155:SF2">
    <property type="entry name" value="CYCLIC DI-GMP PHOSPHODIESTERASE PA4108"/>
    <property type="match status" value="1"/>
</dbReference>
<sequence length="516" mass="57533">MRLNDFFDKGLQQGWDDEEEDEKTPELRIFDTKTVETGKLETIATSTVIPAPSSSLDHCPSISSAAGTTTTTQGNSGKSTCGSSGCTTPVRKISAQEFERGGLIKPMVTTVDGRHTHFPHSPNINHRLSRTHLSEIQGRTSADRASLFLVQSTDKRFLPVCYDDEQGKKGSGTRWLVSSLFDVCSQSTLADIDKNEEIRIPWGSGIVGYVAESGSTVNIADAYQDDRFNQEIDLRTGYKTKSLLCMPIKDKKGDCHGVAQVINKKDGPTFTKKDEVVFANYLQFCGIGLRNAQLYEQSRLENKRNQVLLDLARVIFVEQSTIEAQIYRILTHTLSIMQCRRAQVLLVHEKSMGTFSRVFDLDGEDMNDDDAESRSSPFEGRFPINIGITGYVATTGETVNIPNVYEDARFDPAVDSETEFKHRSILCMPIRNSPGHIIGVIQLINKFDSLPFSTSDEMFLEAFAIFCGMGINNTRMYEKAVIAMAKQTVTLEVLSKNLKIKLHTFSQPLKLKFSIN</sequence>
<name>A0A226ET53_FOLCA</name>
<accession>A0A226ET53</accession>
<dbReference type="SMART" id="SM00065">
    <property type="entry name" value="GAF"/>
    <property type="match status" value="2"/>
</dbReference>
<dbReference type="PANTHER" id="PTHR43155">
    <property type="entry name" value="CYCLIC DI-GMP PHOSPHODIESTERASE PA4108-RELATED"/>
    <property type="match status" value="1"/>
</dbReference>
<gene>
    <name evidence="3" type="ORF">Fcan01_04485</name>
</gene>
<comment type="caution">
    <text evidence="3">The sequence shown here is derived from an EMBL/GenBank/DDBJ whole genome shotgun (WGS) entry which is preliminary data.</text>
</comment>
<protein>
    <submittedName>
        <fullName evidence="3">cGMP-specific 3',5'-cyclic phosphodiesterase</fullName>
    </submittedName>
</protein>
<organism evidence="3 4">
    <name type="scientific">Folsomia candida</name>
    <name type="common">Springtail</name>
    <dbReference type="NCBI Taxonomy" id="158441"/>
    <lineage>
        <taxon>Eukaryota</taxon>
        <taxon>Metazoa</taxon>
        <taxon>Ecdysozoa</taxon>
        <taxon>Arthropoda</taxon>
        <taxon>Hexapoda</taxon>
        <taxon>Collembola</taxon>
        <taxon>Entomobryomorpha</taxon>
        <taxon>Isotomoidea</taxon>
        <taxon>Isotomidae</taxon>
        <taxon>Proisotominae</taxon>
        <taxon>Folsomia</taxon>
    </lineage>
</organism>
<dbReference type="Gene3D" id="3.30.450.40">
    <property type="match status" value="2"/>
</dbReference>
<dbReference type="STRING" id="158441.A0A226ET53"/>
<dbReference type="Pfam" id="PF01590">
    <property type="entry name" value="GAF"/>
    <property type="match status" value="2"/>
</dbReference>
<evidence type="ECO:0000313" key="4">
    <source>
        <dbReference type="Proteomes" id="UP000198287"/>
    </source>
</evidence>
<proteinExistence type="predicted"/>
<dbReference type="InterPro" id="IPR029016">
    <property type="entry name" value="GAF-like_dom_sf"/>
</dbReference>
<feature type="domain" description="GAF" evidence="2">
    <location>
        <begin position="321"/>
        <end position="481"/>
    </location>
</feature>
<dbReference type="FunFam" id="3.30.450.40:FF:000032">
    <property type="entry name" value="Phosphodiesterase"/>
    <property type="match status" value="1"/>
</dbReference>